<dbReference type="CDD" id="cd06577">
    <property type="entry name" value="PASTA_pknB"/>
    <property type="match status" value="1"/>
</dbReference>
<evidence type="ECO:0000313" key="4">
    <source>
        <dbReference type="Proteomes" id="UP001162834"/>
    </source>
</evidence>
<sequence>MNLGPRWTPGWLTLAIAGAAGFLLGVVVLVLARGVVHDEVRTQTIRRTKTVLVQPRVPNVVGLTVDEAQSRLDAKGYASTVSGGGFFGPDGSDTVAEQDPAAGATVGGGATIHLRVG</sequence>
<dbReference type="AlphaFoldDB" id="A0A9E6XZQ6"/>
<dbReference type="KEGG" id="sbae:DSM104329_03165"/>
<dbReference type="PROSITE" id="PS51178">
    <property type="entry name" value="PASTA"/>
    <property type="match status" value="1"/>
</dbReference>
<dbReference type="Pfam" id="PF03793">
    <property type="entry name" value="PASTA"/>
    <property type="match status" value="1"/>
</dbReference>
<evidence type="ECO:0000259" key="2">
    <source>
        <dbReference type="PROSITE" id="PS51178"/>
    </source>
</evidence>
<feature type="domain" description="PASTA" evidence="2">
    <location>
        <begin position="54"/>
        <end position="117"/>
    </location>
</feature>
<dbReference type="RefSeq" id="WP_259310821.1">
    <property type="nucleotide sequence ID" value="NZ_CP087164.1"/>
</dbReference>
<evidence type="ECO:0000256" key="1">
    <source>
        <dbReference type="SAM" id="Phobius"/>
    </source>
</evidence>
<feature type="transmembrane region" description="Helical" evidence="1">
    <location>
        <begin position="12"/>
        <end position="36"/>
    </location>
</feature>
<gene>
    <name evidence="3" type="ORF">DSM104329_03165</name>
</gene>
<dbReference type="InterPro" id="IPR005543">
    <property type="entry name" value="PASTA_dom"/>
</dbReference>
<name>A0A9E6XZQ6_9ACTN</name>
<dbReference type="Gene3D" id="3.30.10.20">
    <property type="match status" value="1"/>
</dbReference>
<reference evidence="3" key="1">
    <citation type="journal article" date="2022" name="Int. J. Syst. Evol. Microbiol.">
        <title>Pseudomonas aegrilactucae sp. nov. and Pseudomonas morbosilactucae sp. nov., pathogens causing bacterial rot of lettuce in Japan.</title>
        <authorList>
            <person name="Sawada H."/>
            <person name="Fujikawa T."/>
            <person name="Satou M."/>
        </authorList>
    </citation>
    <scope>NUCLEOTIDE SEQUENCE</scope>
    <source>
        <strain evidence="3">0166_1</strain>
    </source>
</reference>
<keyword evidence="4" id="KW-1185">Reference proteome</keyword>
<dbReference type="Proteomes" id="UP001162834">
    <property type="component" value="Chromosome"/>
</dbReference>
<accession>A0A9E6XZQ6</accession>
<dbReference type="EMBL" id="CP087164">
    <property type="protein sequence ID" value="UGS36756.1"/>
    <property type="molecule type" value="Genomic_DNA"/>
</dbReference>
<keyword evidence="1" id="KW-1133">Transmembrane helix</keyword>
<dbReference type="SUPFAM" id="SSF54184">
    <property type="entry name" value="Penicillin-binding protein 2x (pbp-2x), c-terminal domain"/>
    <property type="match status" value="1"/>
</dbReference>
<organism evidence="3 4">
    <name type="scientific">Capillimicrobium parvum</name>
    <dbReference type="NCBI Taxonomy" id="2884022"/>
    <lineage>
        <taxon>Bacteria</taxon>
        <taxon>Bacillati</taxon>
        <taxon>Actinomycetota</taxon>
        <taxon>Thermoleophilia</taxon>
        <taxon>Solirubrobacterales</taxon>
        <taxon>Capillimicrobiaceae</taxon>
        <taxon>Capillimicrobium</taxon>
    </lineage>
</organism>
<protein>
    <recommendedName>
        <fullName evidence="2">PASTA domain-containing protein</fullName>
    </recommendedName>
</protein>
<proteinExistence type="predicted"/>
<keyword evidence="1" id="KW-0812">Transmembrane</keyword>
<evidence type="ECO:0000313" key="3">
    <source>
        <dbReference type="EMBL" id="UGS36756.1"/>
    </source>
</evidence>
<keyword evidence="1" id="KW-0472">Membrane</keyword>